<evidence type="ECO:0000313" key="3">
    <source>
        <dbReference type="Proteomes" id="UP000324748"/>
    </source>
</evidence>
<evidence type="ECO:0000313" key="2">
    <source>
        <dbReference type="EMBL" id="KAA1134339.1"/>
    </source>
</evidence>
<protein>
    <submittedName>
        <fullName evidence="1">Uncharacterized protein</fullName>
    </submittedName>
</protein>
<evidence type="ECO:0000313" key="4">
    <source>
        <dbReference type="Proteomes" id="UP000325313"/>
    </source>
</evidence>
<name>A0A5B0P9P7_PUCGR</name>
<evidence type="ECO:0000313" key="1">
    <source>
        <dbReference type="EMBL" id="KAA1097314.1"/>
    </source>
</evidence>
<accession>A0A5B0P9P7</accession>
<dbReference type="EMBL" id="VSWC01000066">
    <property type="protein sequence ID" value="KAA1097314.1"/>
    <property type="molecule type" value="Genomic_DNA"/>
</dbReference>
<gene>
    <name evidence="1" type="ORF">PGT21_002638</name>
    <name evidence="2" type="ORF">PGTUg99_035383</name>
</gene>
<dbReference type="AlphaFoldDB" id="A0A5B0P9P7"/>
<dbReference type="Proteomes" id="UP000324748">
    <property type="component" value="Unassembled WGS sequence"/>
</dbReference>
<reference evidence="3 4" key="1">
    <citation type="submission" date="2019-05" db="EMBL/GenBank/DDBJ databases">
        <title>Emergence of the Ug99 lineage of the wheat stem rust pathogen through somatic hybridization.</title>
        <authorList>
            <person name="Li F."/>
            <person name="Upadhyaya N.M."/>
            <person name="Sperschneider J."/>
            <person name="Matny O."/>
            <person name="Nguyen-Phuc H."/>
            <person name="Mago R."/>
            <person name="Raley C."/>
            <person name="Miller M.E."/>
            <person name="Silverstein K.A.T."/>
            <person name="Henningsen E."/>
            <person name="Hirsch C.D."/>
            <person name="Visser B."/>
            <person name="Pretorius Z.A."/>
            <person name="Steffenson B.J."/>
            <person name="Schwessinger B."/>
            <person name="Dodds P.N."/>
            <person name="Figueroa M."/>
        </authorList>
    </citation>
    <scope>NUCLEOTIDE SEQUENCE [LARGE SCALE GENOMIC DNA]</scope>
    <source>
        <strain evidence="1">21-0</strain>
        <strain evidence="2 4">Ug99</strain>
    </source>
</reference>
<dbReference type="EMBL" id="VDEP01000069">
    <property type="protein sequence ID" value="KAA1134339.1"/>
    <property type="molecule type" value="Genomic_DNA"/>
</dbReference>
<comment type="caution">
    <text evidence="1">The sequence shown here is derived from an EMBL/GenBank/DDBJ whole genome shotgun (WGS) entry which is preliminary data.</text>
</comment>
<dbReference type="Proteomes" id="UP000325313">
    <property type="component" value="Unassembled WGS sequence"/>
</dbReference>
<proteinExistence type="predicted"/>
<organism evidence="1 3">
    <name type="scientific">Puccinia graminis f. sp. tritici</name>
    <dbReference type="NCBI Taxonomy" id="56615"/>
    <lineage>
        <taxon>Eukaryota</taxon>
        <taxon>Fungi</taxon>
        <taxon>Dikarya</taxon>
        <taxon>Basidiomycota</taxon>
        <taxon>Pucciniomycotina</taxon>
        <taxon>Pucciniomycetes</taxon>
        <taxon>Pucciniales</taxon>
        <taxon>Pucciniaceae</taxon>
        <taxon>Puccinia</taxon>
    </lineage>
</organism>
<keyword evidence="3" id="KW-1185">Reference proteome</keyword>
<sequence>MDIHIATSRPRAPGGQPCRSIWLVSLARLSLSIQSHLLVPKTHRTNQTDSEKADQSSTAPLNLHGLAATAEFFVELD</sequence>